<protein>
    <recommendedName>
        <fullName evidence="3">Septum formation initiator family protein</fullName>
    </recommendedName>
</protein>
<dbReference type="EMBL" id="LAZR01067909">
    <property type="protein sequence ID" value="KKK50656.1"/>
    <property type="molecule type" value="Genomic_DNA"/>
</dbReference>
<feature type="region of interest" description="Disordered" evidence="1">
    <location>
        <begin position="1"/>
        <end position="27"/>
    </location>
</feature>
<feature type="compositionally biased region" description="Basic residues" evidence="1">
    <location>
        <begin position="10"/>
        <end position="23"/>
    </location>
</feature>
<name>A0A0F8YRK4_9ZZZZ</name>
<gene>
    <name evidence="2" type="ORF">LCGC14_3122840</name>
</gene>
<reference evidence="2" key="1">
    <citation type="journal article" date="2015" name="Nature">
        <title>Complex archaea that bridge the gap between prokaryotes and eukaryotes.</title>
        <authorList>
            <person name="Spang A."/>
            <person name="Saw J.H."/>
            <person name="Jorgensen S.L."/>
            <person name="Zaremba-Niedzwiedzka K."/>
            <person name="Martijn J."/>
            <person name="Lind A.E."/>
            <person name="van Eijk R."/>
            <person name="Schleper C."/>
            <person name="Guy L."/>
            <person name="Ettema T.J."/>
        </authorList>
    </citation>
    <scope>NUCLEOTIDE SEQUENCE</scope>
</reference>
<proteinExistence type="predicted"/>
<accession>A0A0F8YRK4</accession>
<sequence>MATRAAGGSRVKRSSGRGRRRAASSRGGIRWDRVARISLLLVLAAVLVSYAGPTVEYLKARQLTNETRTEVNKLRHDKARLSRRARSLKDPQTIELEARKIGMARPGERVYVIRKLPKNSR</sequence>
<dbReference type="Pfam" id="PF04977">
    <property type="entry name" value="DivIC"/>
    <property type="match status" value="1"/>
</dbReference>
<evidence type="ECO:0008006" key="3">
    <source>
        <dbReference type="Google" id="ProtNLM"/>
    </source>
</evidence>
<dbReference type="InterPro" id="IPR007060">
    <property type="entry name" value="FtsL/DivIC"/>
</dbReference>
<evidence type="ECO:0000313" key="2">
    <source>
        <dbReference type="EMBL" id="KKK50656.1"/>
    </source>
</evidence>
<organism evidence="2">
    <name type="scientific">marine sediment metagenome</name>
    <dbReference type="NCBI Taxonomy" id="412755"/>
    <lineage>
        <taxon>unclassified sequences</taxon>
        <taxon>metagenomes</taxon>
        <taxon>ecological metagenomes</taxon>
    </lineage>
</organism>
<evidence type="ECO:0000256" key="1">
    <source>
        <dbReference type="SAM" id="MobiDB-lite"/>
    </source>
</evidence>
<comment type="caution">
    <text evidence="2">The sequence shown here is derived from an EMBL/GenBank/DDBJ whole genome shotgun (WGS) entry which is preliminary data.</text>
</comment>
<dbReference type="AlphaFoldDB" id="A0A0F8YRK4"/>